<accession>A0AA90SDD7</accession>
<comment type="caution">
    <text evidence="2">The sequence shown here is derived from an EMBL/GenBank/DDBJ whole genome shotgun (WGS) entry which is preliminary data.</text>
</comment>
<sequence>MSEQINSKITKNISMLLVTLLSFFQFSQVFAGLEEEEVYIKDNITVVLTGSSIFTNEWCTNDATSYNCDEYIALYNAQSSPKDTPLIVVVAPSFWDVGTQGSNYHDMLVTAVRNLGLPKIPIDLNKTDEWSINPGILDNSFNRQKMHSSGFYVKQAAVNSAFVNKFGTTSTYVGFANIRSNTLSQDEMDNLDAPYNSDMKYIKEGKSYTNIKQGLSKLLSDNPNVTKLHVYLPVLHYSKISPQLGNIAAKAFCDKFIENINDKIKISSIIYVDLLHGSDITIRHIQKSLTNYGFNKV</sequence>
<gene>
    <name evidence="2" type="ORF">QS748_08400</name>
    <name evidence="3" type="ORF">QS748_08410</name>
</gene>
<feature type="chain" id="PRO_5041851877" evidence="1">
    <location>
        <begin position="32"/>
        <end position="297"/>
    </location>
</feature>
<evidence type="ECO:0000313" key="4">
    <source>
        <dbReference type="Proteomes" id="UP001178148"/>
    </source>
</evidence>
<dbReference type="EMBL" id="JASXSV010000011">
    <property type="protein sequence ID" value="MDP0589199.1"/>
    <property type="molecule type" value="Genomic_DNA"/>
</dbReference>
<proteinExistence type="predicted"/>
<feature type="signal peptide" evidence="1">
    <location>
        <begin position="1"/>
        <end position="31"/>
    </location>
</feature>
<keyword evidence="4" id="KW-1185">Reference proteome</keyword>
<protein>
    <submittedName>
        <fullName evidence="2">Uncharacterized protein</fullName>
    </submittedName>
</protein>
<evidence type="ECO:0000256" key="1">
    <source>
        <dbReference type="SAM" id="SignalP"/>
    </source>
</evidence>
<name>A0AA90SDD7_9GAMM</name>
<reference evidence="2" key="1">
    <citation type="submission" date="2023-06" db="EMBL/GenBank/DDBJ databases">
        <title>An intranuclear bacterial parasite of deep-sea mussels expresses apoptosis inhibitors acquired from its host.</title>
        <authorList>
            <person name="Gonzalez Porras M.A."/>
        </authorList>
    </citation>
    <scope>NUCLEOTIDE SEQUENCE</scope>
    <source>
        <strain evidence="2">IAP13</strain>
    </source>
</reference>
<dbReference type="EMBL" id="JASXSV010000011">
    <property type="protein sequence ID" value="MDP0589197.1"/>
    <property type="molecule type" value="Genomic_DNA"/>
</dbReference>
<dbReference type="AlphaFoldDB" id="A0AA90SDD7"/>
<evidence type="ECO:0000313" key="3">
    <source>
        <dbReference type="EMBL" id="MDP0589199.1"/>
    </source>
</evidence>
<dbReference type="Proteomes" id="UP001178148">
    <property type="component" value="Unassembled WGS sequence"/>
</dbReference>
<evidence type="ECO:0000313" key="2">
    <source>
        <dbReference type="EMBL" id="MDP0589197.1"/>
    </source>
</evidence>
<organism evidence="2 4">
    <name type="scientific">Candidatus Endonucleibacter bathymodioli</name>
    <dbReference type="NCBI Taxonomy" id="539814"/>
    <lineage>
        <taxon>Bacteria</taxon>
        <taxon>Pseudomonadati</taxon>
        <taxon>Pseudomonadota</taxon>
        <taxon>Gammaproteobacteria</taxon>
        <taxon>Oceanospirillales</taxon>
        <taxon>Endozoicomonadaceae</taxon>
        <taxon>Candidatus Endonucleibacter</taxon>
    </lineage>
</organism>
<keyword evidence="1" id="KW-0732">Signal</keyword>